<evidence type="ECO:0000256" key="5">
    <source>
        <dbReference type="ARBA" id="ARBA00023180"/>
    </source>
</evidence>
<dbReference type="GO" id="GO:0005886">
    <property type="term" value="C:plasma membrane"/>
    <property type="evidence" value="ECO:0007669"/>
    <property type="project" value="UniProtKB-SubCell"/>
</dbReference>
<dbReference type="FunFam" id="2.10.60.10:FF:000003">
    <property type="entry name" value="lymphocyte antigen 6E isoform X1"/>
    <property type="match status" value="1"/>
</dbReference>
<keyword evidence="2" id="KW-1003">Cell membrane</keyword>
<organism evidence="8 9">
    <name type="scientific">Eleutherodactylus coqui</name>
    <name type="common">Puerto Rican coqui</name>
    <dbReference type="NCBI Taxonomy" id="57060"/>
    <lineage>
        <taxon>Eukaryota</taxon>
        <taxon>Metazoa</taxon>
        <taxon>Chordata</taxon>
        <taxon>Craniata</taxon>
        <taxon>Vertebrata</taxon>
        <taxon>Euteleostomi</taxon>
        <taxon>Amphibia</taxon>
        <taxon>Batrachia</taxon>
        <taxon>Anura</taxon>
        <taxon>Neobatrachia</taxon>
        <taxon>Hyloidea</taxon>
        <taxon>Eleutherodactylidae</taxon>
        <taxon>Eleutherodactylinae</taxon>
        <taxon>Eleutherodactylus</taxon>
        <taxon>Eleutherodactylus</taxon>
    </lineage>
</organism>
<keyword evidence="9" id="KW-1185">Reference proteome</keyword>
<sequence>MAAYTSLLLVIALCAAAADSLQCYTCNQQNTNDNCQTATNCSSAETHCETSVASASIAGISALSITKTCASSCTPFSSGTSYTSSSISCCSTDLCNKSGGASIRSSCAAIILALGSVLIILKSSVL</sequence>
<dbReference type="SUPFAM" id="SSF57302">
    <property type="entry name" value="Snake toxin-like"/>
    <property type="match status" value="1"/>
</dbReference>
<evidence type="ECO:0000256" key="3">
    <source>
        <dbReference type="ARBA" id="ARBA00022729"/>
    </source>
</evidence>
<comment type="subcellular location">
    <subcellularLocation>
        <location evidence="1">Cell membrane</location>
    </subcellularLocation>
</comment>
<dbReference type="Pfam" id="PF00087">
    <property type="entry name" value="Toxin_TOLIP"/>
    <property type="match status" value="1"/>
</dbReference>
<dbReference type="InterPro" id="IPR016054">
    <property type="entry name" value="LY6_UPA_recep-like"/>
</dbReference>
<keyword evidence="4" id="KW-0472">Membrane</keyword>
<evidence type="ECO:0000256" key="4">
    <source>
        <dbReference type="ARBA" id="ARBA00023136"/>
    </source>
</evidence>
<dbReference type="InterPro" id="IPR018363">
    <property type="entry name" value="CD59_antigen_CS"/>
</dbReference>
<reference evidence="8" key="1">
    <citation type="thesis" date="2020" institute="ProQuest LLC" country="789 East Eisenhower Parkway, Ann Arbor, MI, USA">
        <title>Comparative Genomics and Chromosome Evolution.</title>
        <authorList>
            <person name="Mudd A.B."/>
        </authorList>
    </citation>
    <scope>NUCLEOTIDE SEQUENCE</scope>
    <source>
        <strain evidence="8">HN-11 Male</strain>
        <tissue evidence="8">Kidney and liver</tissue>
    </source>
</reference>
<dbReference type="Proteomes" id="UP000770717">
    <property type="component" value="Unassembled WGS sequence"/>
</dbReference>
<evidence type="ECO:0000256" key="1">
    <source>
        <dbReference type="ARBA" id="ARBA00004236"/>
    </source>
</evidence>
<feature type="signal peptide" evidence="6">
    <location>
        <begin position="1"/>
        <end position="18"/>
    </location>
</feature>
<evidence type="ECO:0000259" key="7">
    <source>
        <dbReference type="SMART" id="SM00134"/>
    </source>
</evidence>
<dbReference type="InterPro" id="IPR045860">
    <property type="entry name" value="Snake_toxin-like_sf"/>
</dbReference>
<evidence type="ECO:0000313" key="8">
    <source>
        <dbReference type="EMBL" id="KAG9464067.1"/>
    </source>
</evidence>
<evidence type="ECO:0000313" key="9">
    <source>
        <dbReference type="Proteomes" id="UP000770717"/>
    </source>
</evidence>
<gene>
    <name evidence="8" type="ORF">GDO78_020557</name>
</gene>
<keyword evidence="3 6" id="KW-0732">Signal</keyword>
<dbReference type="InterPro" id="IPR035076">
    <property type="entry name" value="Toxin/TOLIP"/>
</dbReference>
<evidence type="ECO:0000256" key="6">
    <source>
        <dbReference type="SAM" id="SignalP"/>
    </source>
</evidence>
<comment type="caution">
    <text evidence="8">The sequence shown here is derived from an EMBL/GenBank/DDBJ whole genome shotgun (WGS) entry which is preliminary data.</text>
</comment>
<dbReference type="Gene3D" id="2.10.60.10">
    <property type="entry name" value="CD59"/>
    <property type="match status" value="1"/>
</dbReference>
<dbReference type="EMBL" id="WNTK01005169">
    <property type="protein sequence ID" value="KAG9464067.1"/>
    <property type="molecule type" value="Genomic_DNA"/>
</dbReference>
<proteinExistence type="predicted"/>
<dbReference type="AlphaFoldDB" id="A0A8J6E8P3"/>
<dbReference type="PANTHER" id="PTHR16983">
    <property type="entry name" value="UPAR/LY6 DOMAIN-CONTAINING PROTEIN"/>
    <property type="match status" value="1"/>
</dbReference>
<feature type="domain" description="UPAR/Ly6" evidence="7">
    <location>
        <begin position="21"/>
        <end position="110"/>
    </location>
</feature>
<keyword evidence="5" id="KW-0325">Glycoprotein</keyword>
<evidence type="ECO:0000256" key="2">
    <source>
        <dbReference type="ARBA" id="ARBA00022475"/>
    </source>
</evidence>
<accession>A0A8J6E8P3</accession>
<dbReference type="PROSITE" id="PS00983">
    <property type="entry name" value="LY6_UPAR"/>
    <property type="match status" value="1"/>
</dbReference>
<name>A0A8J6E8P3_ELECQ</name>
<dbReference type="SMART" id="SM00134">
    <property type="entry name" value="LU"/>
    <property type="match status" value="1"/>
</dbReference>
<protein>
    <recommendedName>
        <fullName evidence="7">UPAR/Ly6 domain-containing protein</fullName>
    </recommendedName>
</protein>
<dbReference type="PANTHER" id="PTHR16983:SF13">
    <property type="entry name" value="LYMPHOCYTE ANTIGEN 6E"/>
    <property type="match status" value="1"/>
</dbReference>
<dbReference type="InterPro" id="IPR051110">
    <property type="entry name" value="Ly-6/neurotoxin-like_GPI-ap"/>
</dbReference>
<feature type="chain" id="PRO_5035174686" description="UPAR/Ly6 domain-containing protein" evidence="6">
    <location>
        <begin position="19"/>
        <end position="126"/>
    </location>
</feature>